<sequence length="384" mass="42972">MVLLTSSQVQVALSSAIIFSFTFLLFLAGYLSQQRSVEGLHAALRPRAPVPRHKTPDHGHAFQPLDPTNRLNRPLGRLRDRLKWQTQLVAADFPFDWSRLAYAQLVRDHSETCNAVIVFSELHRLKSSAPRLLLFPQHWVQEKDGQVADPYLETSRRLLKKASRRYRVTLVPIKPDVEGKGEDDPGAYSSATLAALDQYRKVMTFPTPGLVLDTGALDSILAFTETEAIAAYPPLNTSVASTILVTPSKKAQELLNRATSQDITSDSLVPDIQDQSLFSTSHALRVADATTFNATDFLASTAYMHFSDPDLPGPEYDIPYSSIVKMRPSGDDQSFLWEKMYSTYKDRRYGVCGLDLESWPPVSKIEASQQRQENVATEEDRADL</sequence>
<dbReference type="InParanoid" id="A0A0D2A5V5"/>
<dbReference type="Proteomes" id="UP000053259">
    <property type="component" value="Unassembled WGS sequence"/>
</dbReference>
<feature type="compositionally biased region" description="Polar residues" evidence="1">
    <location>
        <begin position="366"/>
        <end position="375"/>
    </location>
</feature>
<feature type="transmembrane region" description="Helical" evidence="2">
    <location>
        <begin position="12"/>
        <end position="31"/>
    </location>
</feature>
<evidence type="ECO:0008006" key="5">
    <source>
        <dbReference type="Google" id="ProtNLM"/>
    </source>
</evidence>
<evidence type="ECO:0000313" key="4">
    <source>
        <dbReference type="Proteomes" id="UP000053259"/>
    </source>
</evidence>
<feature type="region of interest" description="Disordered" evidence="1">
    <location>
        <begin position="364"/>
        <end position="384"/>
    </location>
</feature>
<keyword evidence="2" id="KW-1133">Transmembrane helix</keyword>
<evidence type="ECO:0000313" key="3">
    <source>
        <dbReference type="EMBL" id="KIW02108.1"/>
    </source>
</evidence>
<dbReference type="HOGENOM" id="CLU_061610_0_0_1"/>
<keyword evidence="2" id="KW-0472">Membrane</keyword>
<evidence type="ECO:0000256" key="2">
    <source>
        <dbReference type="SAM" id="Phobius"/>
    </source>
</evidence>
<keyword evidence="2" id="KW-0812">Transmembrane</keyword>
<name>A0A0D2A5V5_9PEZI</name>
<proteinExistence type="predicted"/>
<dbReference type="GeneID" id="27314571"/>
<gene>
    <name evidence="3" type="ORF">PV09_06598</name>
</gene>
<dbReference type="EMBL" id="KN847551">
    <property type="protein sequence ID" value="KIW02108.1"/>
    <property type="molecule type" value="Genomic_DNA"/>
</dbReference>
<accession>A0A0D2A5V5</accession>
<organism evidence="3 4">
    <name type="scientific">Verruconis gallopava</name>
    <dbReference type="NCBI Taxonomy" id="253628"/>
    <lineage>
        <taxon>Eukaryota</taxon>
        <taxon>Fungi</taxon>
        <taxon>Dikarya</taxon>
        <taxon>Ascomycota</taxon>
        <taxon>Pezizomycotina</taxon>
        <taxon>Dothideomycetes</taxon>
        <taxon>Pleosporomycetidae</taxon>
        <taxon>Venturiales</taxon>
        <taxon>Sympoventuriaceae</taxon>
        <taxon>Verruconis</taxon>
    </lineage>
</organism>
<keyword evidence="4" id="KW-1185">Reference proteome</keyword>
<dbReference type="RefSeq" id="XP_016211977.1">
    <property type="nucleotide sequence ID" value="XM_016360265.1"/>
</dbReference>
<dbReference type="AlphaFoldDB" id="A0A0D2A5V5"/>
<dbReference type="VEuPathDB" id="FungiDB:PV09_06598"/>
<dbReference type="OrthoDB" id="5367275at2759"/>
<protein>
    <recommendedName>
        <fullName evidence="5">Glycosyltransferase family 8 protein</fullName>
    </recommendedName>
</protein>
<evidence type="ECO:0000256" key="1">
    <source>
        <dbReference type="SAM" id="MobiDB-lite"/>
    </source>
</evidence>
<reference evidence="3 4" key="1">
    <citation type="submission" date="2015-01" db="EMBL/GenBank/DDBJ databases">
        <title>The Genome Sequence of Ochroconis gallopava CBS43764.</title>
        <authorList>
            <consortium name="The Broad Institute Genomics Platform"/>
            <person name="Cuomo C."/>
            <person name="de Hoog S."/>
            <person name="Gorbushina A."/>
            <person name="Stielow B."/>
            <person name="Teixiera M."/>
            <person name="Abouelleil A."/>
            <person name="Chapman S.B."/>
            <person name="Priest M."/>
            <person name="Young S.K."/>
            <person name="Wortman J."/>
            <person name="Nusbaum C."/>
            <person name="Birren B."/>
        </authorList>
    </citation>
    <scope>NUCLEOTIDE SEQUENCE [LARGE SCALE GENOMIC DNA]</scope>
    <source>
        <strain evidence="3 4">CBS 43764</strain>
    </source>
</reference>